<reference evidence="3" key="1">
    <citation type="submission" date="2016-10" db="EMBL/GenBank/DDBJ databases">
        <authorList>
            <person name="Varghese N."/>
            <person name="Submissions S."/>
        </authorList>
    </citation>
    <scope>NUCLEOTIDE SEQUENCE [LARGE SCALE GENOMIC DNA]</scope>
    <source>
        <strain evidence="3">S1b</strain>
    </source>
</reference>
<evidence type="ECO:0000256" key="1">
    <source>
        <dbReference type="SAM" id="MobiDB-lite"/>
    </source>
</evidence>
<dbReference type="AlphaFoldDB" id="A0A1H9NYP3"/>
<evidence type="ECO:0000313" key="3">
    <source>
        <dbReference type="Proteomes" id="UP000182471"/>
    </source>
</evidence>
<sequence length="358" mass="41399">MINKNFKKKLFGVVMTTTLVLTNVIPTATVKAEAGGTYPTYYQGVDYSPVYEYDTYVKENVDVAMFCKGDKQKALKHFVEFGIKEDRITSSKFDWKSYKNRYADLRSAFGNDRYSYYKHYLDYGINEERVATKQDSYEVMNPITKYNGRDYSKVYDYAKYKEYPDLAKAFGDDDIALLKHFVEFGMKEGRNAKDGFDIVSYKNANPDLRRAFGNDTESYYLHYIYNGFNENRKTSEQTDEIIDPITTYNGVDYSLVYDANAYYNKYKDLQDAIGLDEVGLLKHFVEFGMKEGREASSNFKVQQYKNNYEDLRGAFGNDLKKYYMHYIIFGHAEGRKADGPLPDPEPEQPSGQPGTSGE</sequence>
<feature type="compositionally biased region" description="Polar residues" evidence="1">
    <location>
        <begin position="349"/>
        <end position="358"/>
    </location>
</feature>
<dbReference type="RefSeq" id="WP_074730260.1">
    <property type="nucleotide sequence ID" value="NZ_FOGW01000004.1"/>
</dbReference>
<name>A0A1H9NYP3_9FIRM</name>
<protein>
    <submittedName>
        <fullName evidence="2">Uncharacterized protein</fullName>
    </submittedName>
</protein>
<proteinExistence type="predicted"/>
<dbReference type="EMBL" id="FOGW01000004">
    <property type="protein sequence ID" value="SER41052.1"/>
    <property type="molecule type" value="Genomic_DNA"/>
</dbReference>
<gene>
    <name evidence="2" type="ORF">SAMN02910429_00011</name>
</gene>
<keyword evidence="3" id="KW-1185">Reference proteome</keyword>
<evidence type="ECO:0000313" key="2">
    <source>
        <dbReference type="EMBL" id="SER41052.1"/>
    </source>
</evidence>
<dbReference type="Proteomes" id="UP000182471">
    <property type="component" value="Unassembled WGS sequence"/>
</dbReference>
<organism evidence="2 3">
    <name type="scientific">Lachnobacterium bovis</name>
    <dbReference type="NCBI Taxonomy" id="140626"/>
    <lineage>
        <taxon>Bacteria</taxon>
        <taxon>Bacillati</taxon>
        <taxon>Bacillota</taxon>
        <taxon>Clostridia</taxon>
        <taxon>Lachnospirales</taxon>
        <taxon>Lachnospiraceae</taxon>
        <taxon>Lachnobacterium</taxon>
    </lineage>
</organism>
<accession>A0A1H9NYP3</accession>
<feature type="region of interest" description="Disordered" evidence="1">
    <location>
        <begin position="335"/>
        <end position="358"/>
    </location>
</feature>